<evidence type="ECO:0000313" key="3">
    <source>
        <dbReference type="Proteomes" id="UP001487740"/>
    </source>
</evidence>
<dbReference type="Proteomes" id="UP001487740">
    <property type="component" value="Unassembled WGS sequence"/>
</dbReference>
<keyword evidence="3" id="KW-1185">Reference proteome</keyword>
<evidence type="ECO:0000256" key="1">
    <source>
        <dbReference type="SAM" id="MobiDB-lite"/>
    </source>
</evidence>
<organism evidence="2 3">
    <name type="scientific">Scylla paramamosain</name>
    <name type="common">Mud crab</name>
    <dbReference type="NCBI Taxonomy" id="85552"/>
    <lineage>
        <taxon>Eukaryota</taxon>
        <taxon>Metazoa</taxon>
        <taxon>Ecdysozoa</taxon>
        <taxon>Arthropoda</taxon>
        <taxon>Crustacea</taxon>
        <taxon>Multicrustacea</taxon>
        <taxon>Malacostraca</taxon>
        <taxon>Eumalacostraca</taxon>
        <taxon>Eucarida</taxon>
        <taxon>Decapoda</taxon>
        <taxon>Pleocyemata</taxon>
        <taxon>Brachyura</taxon>
        <taxon>Eubrachyura</taxon>
        <taxon>Portunoidea</taxon>
        <taxon>Portunidae</taxon>
        <taxon>Portuninae</taxon>
        <taxon>Scylla</taxon>
    </lineage>
</organism>
<proteinExistence type="predicted"/>
<gene>
    <name evidence="2" type="ORF">O3P69_013090</name>
</gene>
<feature type="region of interest" description="Disordered" evidence="1">
    <location>
        <begin position="1"/>
        <end position="28"/>
    </location>
</feature>
<reference evidence="2 3" key="1">
    <citation type="submission" date="2023-03" db="EMBL/GenBank/DDBJ databases">
        <title>High-quality genome of Scylla paramamosain provides insights in environmental adaptation.</title>
        <authorList>
            <person name="Zhang L."/>
        </authorList>
    </citation>
    <scope>NUCLEOTIDE SEQUENCE [LARGE SCALE GENOMIC DNA]</scope>
    <source>
        <strain evidence="2">LZ_2023a</strain>
        <tissue evidence="2">Muscle</tissue>
    </source>
</reference>
<sequence>MSPRCKHALRIGPDNNNEEAKTEGWWGMGAGGSTVELAALGEAGTGREGRRVAREEASVCLPALHSRARE</sequence>
<protein>
    <submittedName>
        <fullName evidence="2">Uncharacterized protein</fullName>
    </submittedName>
</protein>
<dbReference type="EMBL" id="JARAKH010001106">
    <property type="protein sequence ID" value="KAK8373550.1"/>
    <property type="molecule type" value="Genomic_DNA"/>
</dbReference>
<dbReference type="AlphaFoldDB" id="A0AAW0SDX0"/>
<comment type="caution">
    <text evidence="2">The sequence shown here is derived from an EMBL/GenBank/DDBJ whole genome shotgun (WGS) entry which is preliminary data.</text>
</comment>
<evidence type="ECO:0000313" key="2">
    <source>
        <dbReference type="EMBL" id="KAK8373550.1"/>
    </source>
</evidence>
<accession>A0AAW0SDX0</accession>
<name>A0AAW0SDX0_SCYPA</name>